<dbReference type="GO" id="GO:0016887">
    <property type="term" value="F:ATP hydrolysis activity"/>
    <property type="evidence" value="ECO:0007669"/>
    <property type="project" value="InterPro"/>
</dbReference>
<feature type="region of interest" description="Disordered" evidence="1">
    <location>
        <begin position="1"/>
        <end position="85"/>
    </location>
</feature>
<reference evidence="3" key="2">
    <citation type="submission" date="2023-05" db="EMBL/GenBank/DDBJ databases">
        <authorList>
            <consortium name="Lawrence Berkeley National Laboratory"/>
            <person name="Steindorff A."/>
            <person name="Hensen N."/>
            <person name="Bonometti L."/>
            <person name="Westerberg I."/>
            <person name="Brannstrom I.O."/>
            <person name="Guillou S."/>
            <person name="Cros-Aarteil S."/>
            <person name="Calhoun S."/>
            <person name="Haridas S."/>
            <person name="Kuo A."/>
            <person name="Mondo S."/>
            <person name="Pangilinan J."/>
            <person name="Riley R."/>
            <person name="Labutti K."/>
            <person name="Andreopoulos B."/>
            <person name="Lipzen A."/>
            <person name="Chen C."/>
            <person name="Yanf M."/>
            <person name="Daum C."/>
            <person name="Ng V."/>
            <person name="Clum A."/>
            <person name="Ohm R."/>
            <person name="Martin F."/>
            <person name="Silar P."/>
            <person name="Natvig D."/>
            <person name="Lalanne C."/>
            <person name="Gautier V."/>
            <person name="Ament-Velasquez S.L."/>
            <person name="Kruys A."/>
            <person name="Hutchinson M.I."/>
            <person name="Powell A.J."/>
            <person name="Barry K."/>
            <person name="Miller A.N."/>
            <person name="Grigoriev I.V."/>
            <person name="Debuchy R."/>
            <person name="Gladieux P."/>
            <person name="Thoren M.H."/>
            <person name="Johannesson H."/>
        </authorList>
    </citation>
    <scope>NUCLEOTIDE SEQUENCE</scope>
    <source>
        <strain evidence="3">CBS 538.74</strain>
    </source>
</reference>
<dbReference type="SUPFAM" id="SSF52540">
    <property type="entry name" value="P-loop containing nucleoside triphosphate hydrolases"/>
    <property type="match status" value="1"/>
</dbReference>
<feature type="region of interest" description="Disordered" evidence="1">
    <location>
        <begin position="719"/>
        <end position="750"/>
    </location>
</feature>
<dbReference type="PANTHER" id="PTHR23389">
    <property type="entry name" value="CHROMOSOME TRANSMISSION FIDELITY FACTOR 18"/>
    <property type="match status" value="1"/>
</dbReference>
<dbReference type="GO" id="GO:0005634">
    <property type="term" value="C:nucleus"/>
    <property type="evidence" value="ECO:0007669"/>
    <property type="project" value="TreeGrafter"/>
</dbReference>
<feature type="region of interest" description="Disordered" evidence="1">
    <location>
        <begin position="203"/>
        <end position="230"/>
    </location>
</feature>
<evidence type="ECO:0000256" key="1">
    <source>
        <dbReference type="SAM" id="MobiDB-lite"/>
    </source>
</evidence>
<dbReference type="EMBL" id="MU857269">
    <property type="protein sequence ID" value="KAK4148745.1"/>
    <property type="molecule type" value="Genomic_DNA"/>
</dbReference>
<dbReference type="PANTHER" id="PTHR23389:SF3">
    <property type="entry name" value="CHROMOSOME TRANSMISSION FIDELITY PROTEIN 18 HOMOLOG"/>
    <property type="match status" value="1"/>
</dbReference>
<dbReference type="InterPro" id="IPR003593">
    <property type="entry name" value="AAA+_ATPase"/>
</dbReference>
<proteinExistence type="predicted"/>
<dbReference type="GO" id="GO:0003677">
    <property type="term" value="F:DNA binding"/>
    <property type="evidence" value="ECO:0007669"/>
    <property type="project" value="TreeGrafter"/>
</dbReference>
<gene>
    <name evidence="3" type="ORF">C8A00DRAFT_38675</name>
</gene>
<dbReference type="CDD" id="cd00009">
    <property type="entry name" value="AAA"/>
    <property type="match status" value="1"/>
</dbReference>
<comment type="caution">
    <text evidence="3">The sequence shown here is derived from an EMBL/GenBank/DDBJ whole genome shotgun (WGS) entry which is preliminary data.</text>
</comment>
<feature type="compositionally biased region" description="Polar residues" evidence="1">
    <location>
        <begin position="1"/>
        <end position="17"/>
    </location>
</feature>
<dbReference type="InterPro" id="IPR027417">
    <property type="entry name" value="P-loop_NTPase"/>
</dbReference>
<evidence type="ECO:0000313" key="4">
    <source>
        <dbReference type="Proteomes" id="UP001302745"/>
    </source>
</evidence>
<reference evidence="3" key="1">
    <citation type="journal article" date="2023" name="Mol. Phylogenet. Evol.">
        <title>Genome-scale phylogeny and comparative genomics of the fungal order Sordariales.</title>
        <authorList>
            <person name="Hensen N."/>
            <person name="Bonometti L."/>
            <person name="Westerberg I."/>
            <person name="Brannstrom I.O."/>
            <person name="Guillou S."/>
            <person name="Cros-Aarteil S."/>
            <person name="Calhoun S."/>
            <person name="Haridas S."/>
            <person name="Kuo A."/>
            <person name="Mondo S."/>
            <person name="Pangilinan J."/>
            <person name="Riley R."/>
            <person name="LaButti K."/>
            <person name="Andreopoulos B."/>
            <person name="Lipzen A."/>
            <person name="Chen C."/>
            <person name="Yan M."/>
            <person name="Daum C."/>
            <person name="Ng V."/>
            <person name="Clum A."/>
            <person name="Steindorff A."/>
            <person name="Ohm R.A."/>
            <person name="Martin F."/>
            <person name="Silar P."/>
            <person name="Natvig D.O."/>
            <person name="Lalanne C."/>
            <person name="Gautier V."/>
            <person name="Ament-Velasquez S.L."/>
            <person name="Kruys A."/>
            <person name="Hutchinson M.I."/>
            <person name="Powell A.J."/>
            <person name="Barry K."/>
            <person name="Miller A.N."/>
            <person name="Grigoriev I.V."/>
            <person name="Debuchy R."/>
            <person name="Gladieux P."/>
            <person name="Hiltunen Thoren M."/>
            <person name="Johannesson H."/>
        </authorList>
    </citation>
    <scope>NUCLEOTIDE SEQUENCE</scope>
    <source>
        <strain evidence="3">CBS 538.74</strain>
    </source>
</reference>
<dbReference type="Gene3D" id="3.40.50.300">
    <property type="entry name" value="P-loop containing nucleotide triphosphate hydrolases"/>
    <property type="match status" value="1"/>
</dbReference>
<keyword evidence="4" id="KW-1185">Reference proteome</keyword>
<evidence type="ECO:0000259" key="2">
    <source>
        <dbReference type="SMART" id="SM00382"/>
    </source>
</evidence>
<dbReference type="InterPro" id="IPR003959">
    <property type="entry name" value="ATPase_AAA_core"/>
</dbReference>
<accession>A0AAN6ZR59</accession>
<dbReference type="GO" id="GO:0005524">
    <property type="term" value="F:ATP binding"/>
    <property type="evidence" value="ECO:0007669"/>
    <property type="project" value="InterPro"/>
</dbReference>
<evidence type="ECO:0000313" key="3">
    <source>
        <dbReference type="EMBL" id="KAK4148745.1"/>
    </source>
</evidence>
<sequence length="1042" mass="113435">MLAPSSPITFPASSSPAHTKRPRPSDAPKPQKPRAFAGFLADDDSDDDDTIEQPSPKRRMLDQDTQQHAQADVGTERAEQGLNETRQVVQEVISTPPDSQSQPHHESGEEVERYERLFGNQGLPTLAAFTSTNPTTPAPAPYRMSTCSGQQVPIRERKPAAAVSYATMVAARSRTKEGRAHKSYYGIAIHELIDGANKELAAQAGKGSATNTPPANPDNPVRSVEAQHTNLKKPKRTLLWTEKYRARTFMDLCGDDLTNRQVLRWLKRWDPIVFPHAASKNKSAMRRLHSQHQQQQQQQGQQQQPEEEKPHRKILMLHGPPGLGKTTLAHVCARQAGYEVMEINASDERSKDVVKGRIRTSLGTESVKTVENKRPEPGKQPKVARPVCVVVDEVDGVVGGSGGSGEGGFVKALIDLVLLDQKNSAGGGGASGSGMGRKKKKGDDFRQMRPLVLICNDVYHPSLRPLRQSGLAEVIHVGKPTVDAVVTRLKAIFEKEGIPCEKDAARKLCEASWGMTSGIDARRGAESNAEGDLRGVMVVGEWVAGRLRATSPDATPCLTRQWLEKHILHDLAHGGGGARGLGRGGAKEIAARVFQEGGGFPKQSAATALQQQTKTPLHEQPQAQLGFAEQQKKYAMARLREMIDTSGEVDRIMTEIFLEYPNREFNDDSFLSKPDLAYEWLNFYDTCSSRVFSSQDWELAAYVSQPILACHHLFASPRRHQPQTTSGYGGGGRWGGDAANADGEANAPPLPFSGPRADYAAYEAEKVNRAALQGFHAQLPPTLTRAFRSPEHIATDFLPYLVRLVSPDVKPVMVGGGSHDKAGGGGGAVASVRREGEKAMVRRAAQVLAEVGIALHKGKIEPDVAAGPAARTQWVYRMEPDLDTLATFETASAYILASQAPTRYAVRQVLDQELHKTLAQKESAARQARLRAGGGPAVVHVGDDHAVFDDKENLNLNLTLNGKKSLVEDGKKVAAVKKDFFGRVIVERPLAETDGNAAAAGGKGGRRRREVVEAAKVWVTYHEGLNNAVRKPISLVEFMRGF</sequence>
<organism evidence="3 4">
    <name type="scientific">Chaetomidium leptoderma</name>
    <dbReference type="NCBI Taxonomy" id="669021"/>
    <lineage>
        <taxon>Eukaryota</taxon>
        <taxon>Fungi</taxon>
        <taxon>Dikarya</taxon>
        <taxon>Ascomycota</taxon>
        <taxon>Pezizomycotina</taxon>
        <taxon>Sordariomycetes</taxon>
        <taxon>Sordariomycetidae</taxon>
        <taxon>Sordariales</taxon>
        <taxon>Chaetomiaceae</taxon>
        <taxon>Chaetomidium</taxon>
    </lineage>
</organism>
<dbReference type="Pfam" id="PF00004">
    <property type="entry name" value="AAA"/>
    <property type="match status" value="1"/>
</dbReference>
<feature type="compositionally biased region" description="Low complexity" evidence="1">
    <location>
        <begin position="291"/>
        <end position="304"/>
    </location>
</feature>
<feature type="region of interest" description="Disordered" evidence="1">
    <location>
        <begin position="280"/>
        <end position="310"/>
    </location>
</feature>
<feature type="compositionally biased region" description="Acidic residues" evidence="1">
    <location>
        <begin position="41"/>
        <end position="51"/>
    </location>
</feature>
<protein>
    <recommendedName>
        <fullName evidence="2">AAA+ ATPase domain-containing protein</fullName>
    </recommendedName>
</protein>
<dbReference type="Proteomes" id="UP001302745">
    <property type="component" value="Unassembled WGS sequence"/>
</dbReference>
<dbReference type="AlphaFoldDB" id="A0AAN6ZR59"/>
<name>A0AAN6ZR59_9PEZI</name>
<feature type="compositionally biased region" description="Low complexity" evidence="1">
    <location>
        <begin position="736"/>
        <end position="747"/>
    </location>
</feature>
<feature type="domain" description="AAA+ ATPase" evidence="2">
    <location>
        <begin position="311"/>
        <end position="481"/>
    </location>
</feature>
<dbReference type="SMART" id="SM00382">
    <property type="entry name" value="AAA"/>
    <property type="match status" value="1"/>
</dbReference>